<evidence type="ECO:0000313" key="3">
    <source>
        <dbReference type="Proteomes" id="UP000011866"/>
    </source>
</evidence>
<name>M5DMJ9_9GAMM</name>
<dbReference type="HOGENOM" id="CLU_041653_0_0_6"/>
<dbReference type="PATRIC" id="fig|1298593.3.peg.654"/>
<evidence type="ECO:0000256" key="1">
    <source>
        <dbReference type="SAM" id="SignalP"/>
    </source>
</evidence>
<accession>M5DMJ9</accession>
<protein>
    <submittedName>
        <fullName evidence="2">Uncharacterized protein</fullName>
    </submittedName>
</protein>
<keyword evidence="3" id="KW-1185">Reference proteome</keyword>
<dbReference type="eggNOG" id="COG3203">
    <property type="taxonomic scope" value="Bacteria"/>
</dbReference>
<dbReference type="EMBL" id="HF680312">
    <property type="protein sequence ID" value="CCU71120.1"/>
    <property type="molecule type" value="Genomic_DNA"/>
</dbReference>
<gene>
    <name evidence="2" type="ORF">TOL_0682</name>
</gene>
<keyword evidence="1" id="KW-0732">Signal</keyword>
<evidence type="ECO:0000313" key="2">
    <source>
        <dbReference type="EMBL" id="CCU71120.1"/>
    </source>
</evidence>
<proteinExistence type="predicted"/>
<organism evidence="2 3">
    <name type="scientific">Thalassolituus oleivorans MIL-1</name>
    <dbReference type="NCBI Taxonomy" id="1298593"/>
    <lineage>
        <taxon>Bacteria</taxon>
        <taxon>Pseudomonadati</taxon>
        <taxon>Pseudomonadota</taxon>
        <taxon>Gammaproteobacteria</taxon>
        <taxon>Oceanospirillales</taxon>
        <taxon>Oceanospirillaceae</taxon>
        <taxon>Thalassolituus</taxon>
    </lineage>
</organism>
<dbReference type="RefSeq" id="WP_015485857.1">
    <property type="nucleotide sequence ID" value="NC_020888.1"/>
</dbReference>
<dbReference type="KEGG" id="tol:TOL_0682"/>
<feature type="signal peptide" evidence="1">
    <location>
        <begin position="1"/>
        <end position="20"/>
    </location>
</feature>
<dbReference type="InterPro" id="IPR023614">
    <property type="entry name" value="Porin_dom_sf"/>
</dbReference>
<dbReference type="STRING" id="187493.CN03_14685"/>
<dbReference type="SUPFAM" id="SSF56935">
    <property type="entry name" value="Porins"/>
    <property type="match status" value="1"/>
</dbReference>
<dbReference type="AlphaFoldDB" id="M5DMJ9"/>
<sequence length="381" mass="41528">MDTRSLLLAATMILPAVAFADETAELKAEIAAMKAQLNSLADTLDQQASTSATSGVSIGGYGEMHLNLANGEDNEIDFHRFVLFFGKEFNERTRFFSEFELEHSIAGEGKNGGIELEQAFIEYDVADTTKVKGGLFLLPVGILNETHEPDTFYGVERNNVEKNIIPTTWGEGGVAVSGDIADGVSYDVAVHSGLSLVKLDDDGLVSGYQSSIRKSRKKVAEAPANKAAYTARIKYTAIPGLELAASMQYQDDILQGAGEREIGARLLETHAVYQTGGFALRALYAQWNLTTAINDITAGASKQKGFYIEPSYRINNVGVFYRNSAWDTTAGDSIDSEVKRHDIGANYWLAPTVVVKADYYREKQDDDLIGTGYNLGMGYSF</sequence>
<dbReference type="Gene3D" id="2.40.160.10">
    <property type="entry name" value="Porin"/>
    <property type="match status" value="1"/>
</dbReference>
<reference evidence="2 3" key="1">
    <citation type="journal article" date="2013" name="Genome Announc.">
        <title>Genome Sequence of Thalassolituus oleivorans MIL-1 (DSM 14913T).</title>
        <authorList>
            <person name="Golyshin P.N."/>
            <person name="Werner J."/>
            <person name="Chernikova T.N."/>
            <person name="Tran H."/>
            <person name="Ferrer M."/>
            <person name="Yakimov M.M."/>
            <person name="Teeling H."/>
            <person name="Golyshina O.V."/>
        </authorList>
    </citation>
    <scope>NUCLEOTIDE SEQUENCE [LARGE SCALE GENOMIC DNA]</scope>
    <source>
        <strain evidence="2 3">MIL-1</strain>
    </source>
</reference>
<feature type="chain" id="PRO_5004065368" evidence="1">
    <location>
        <begin position="21"/>
        <end position="381"/>
    </location>
</feature>
<dbReference type="Proteomes" id="UP000011866">
    <property type="component" value="Chromosome"/>
</dbReference>
<dbReference type="GeneID" id="79175648"/>